<dbReference type="PROSITE" id="PS51257">
    <property type="entry name" value="PROKAR_LIPOPROTEIN"/>
    <property type="match status" value="1"/>
</dbReference>
<dbReference type="RefSeq" id="WP_212595297.1">
    <property type="nucleotide sequence ID" value="NZ_CP073587.1"/>
</dbReference>
<dbReference type="Pfam" id="PF11454">
    <property type="entry name" value="DUF3016"/>
    <property type="match status" value="1"/>
</dbReference>
<evidence type="ECO:0000313" key="2">
    <source>
        <dbReference type="EMBL" id="QUN06282.1"/>
    </source>
</evidence>
<accession>A0ABX7YUA4</accession>
<dbReference type="Proteomes" id="UP000679575">
    <property type="component" value="Chromosome"/>
</dbReference>
<gene>
    <name evidence="2" type="ORF">KDN34_02090</name>
</gene>
<protein>
    <submittedName>
        <fullName evidence="2">DUF3016 domain-containing protein</fullName>
    </submittedName>
</protein>
<organism evidence="2 3">
    <name type="scientific">Shewanella yunxiaonensis</name>
    <dbReference type="NCBI Taxonomy" id="2829809"/>
    <lineage>
        <taxon>Bacteria</taxon>
        <taxon>Pseudomonadati</taxon>
        <taxon>Pseudomonadota</taxon>
        <taxon>Gammaproteobacteria</taxon>
        <taxon>Alteromonadales</taxon>
        <taxon>Shewanellaceae</taxon>
        <taxon>Shewanella</taxon>
    </lineage>
</organism>
<sequence>MKIGYLLFAGMLGVMSTGCAVATEEAADAAAANPITTVGKVKIEWQNPDKYRDIRTASELQKRFQQRMFESLTKALDQASSKVLKDKEKLELVVTDVDLAGDLRPTFGKAAVSEIRVVKDIYPPQINFTYRVLDGDQVIMVGSEKLHDLMFMNRIYANDNTTFRYEEGMLKDWFNKTVAPKL</sequence>
<evidence type="ECO:0000313" key="3">
    <source>
        <dbReference type="Proteomes" id="UP000679575"/>
    </source>
</evidence>
<keyword evidence="3" id="KW-1185">Reference proteome</keyword>
<name>A0ABX7YUA4_9GAMM</name>
<feature type="chain" id="PRO_5047231429" evidence="1">
    <location>
        <begin position="23"/>
        <end position="182"/>
    </location>
</feature>
<dbReference type="InterPro" id="IPR021557">
    <property type="entry name" value="DUF3016"/>
</dbReference>
<proteinExistence type="predicted"/>
<feature type="signal peptide" evidence="1">
    <location>
        <begin position="1"/>
        <end position="22"/>
    </location>
</feature>
<evidence type="ECO:0000256" key="1">
    <source>
        <dbReference type="SAM" id="SignalP"/>
    </source>
</evidence>
<dbReference type="EMBL" id="CP073587">
    <property type="protein sequence ID" value="QUN06282.1"/>
    <property type="molecule type" value="Genomic_DNA"/>
</dbReference>
<reference evidence="2 3" key="1">
    <citation type="submission" date="2021-04" db="EMBL/GenBank/DDBJ databases">
        <title>Novel species identification of genus Shewanella.</title>
        <authorList>
            <person name="Liu G."/>
        </authorList>
    </citation>
    <scope>NUCLEOTIDE SEQUENCE [LARGE SCALE GENOMIC DNA]</scope>
    <source>
        <strain evidence="2 3">FJAT-54481</strain>
    </source>
</reference>
<keyword evidence="1" id="KW-0732">Signal</keyword>